<comment type="caution">
    <text evidence="3">The sequence shown here is derived from an EMBL/GenBank/DDBJ whole genome shotgun (WGS) entry which is preliminary data.</text>
</comment>
<dbReference type="EMBL" id="JAQAGZ010000007">
    <property type="protein sequence ID" value="MCZ8513215.1"/>
    <property type="molecule type" value="Genomic_DNA"/>
</dbReference>
<keyword evidence="2" id="KW-0732">Signal</keyword>
<reference evidence="3 4" key="1">
    <citation type="submission" date="2022-12" db="EMBL/GenBank/DDBJ databases">
        <title>Draft genome sequence of Paenibacillus sp. dW9.</title>
        <authorList>
            <person name="Choi E.-W."/>
            <person name="Kim D.-U."/>
        </authorList>
    </citation>
    <scope>NUCLEOTIDE SEQUENCE [LARGE SCALE GENOMIC DNA]</scope>
    <source>
        <strain evidence="4">dW9</strain>
    </source>
</reference>
<protein>
    <recommendedName>
        <fullName evidence="5">Pectate lyase</fullName>
    </recommendedName>
</protein>
<evidence type="ECO:0000256" key="2">
    <source>
        <dbReference type="SAM" id="SignalP"/>
    </source>
</evidence>
<sequence length="99" mass="10327">MKSKKCRFNLLLCSFVLATCIPFYPASAQAASDSASGQAVPAADGGWASTAGGAFADAKHMFTVTNRQELLEALGARNGANSSDNDAPKIIYVKGTARR</sequence>
<evidence type="ECO:0000313" key="3">
    <source>
        <dbReference type="EMBL" id="MCZ8513215.1"/>
    </source>
</evidence>
<evidence type="ECO:0000256" key="1">
    <source>
        <dbReference type="SAM" id="MobiDB-lite"/>
    </source>
</evidence>
<evidence type="ECO:0000313" key="4">
    <source>
        <dbReference type="Proteomes" id="UP001527882"/>
    </source>
</evidence>
<proteinExistence type="predicted"/>
<feature type="chain" id="PRO_5046625876" description="Pectate lyase" evidence="2">
    <location>
        <begin position="31"/>
        <end position="99"/>
    </location>
</feature>
<dbReference type="RefSeq" id="WP_269881705.1">
    <property type="nucleotide sequence ID" value="NZ_JAQAGZ010000007.1"/>
</dbReference>
<evidence type="ECO:0008006" key="5">
    <source>
        <dbReference type="Google" id="ProtNLM"/>
    </source>
</evidence>
<feature type="signal peptide" evidence="2">
    <location>
        <begin position="1"/>
        <end position="30"/>
    </location>
</feature>
<keyword evidence="4" id="KW-1185">Reference proteome</keyword>
<gene>
    <name evidence="3" type="ORF">O9H85_12415</name>
</gene>
<dbReference type="Gene3D" id="2.160.20.10">
    <property type="entry name" value="Single-stranded right-handed beta-helix, Pectin lyase-like"/>
    <property type="match status" value="1"/>
</dbReference>
<feature type="region of interest" description="Disordered" evidence="1">
    <location>
        <begin position="77"/>
        <end position="99"/>
    </location>
</feature>
<organism evidence="3 4">
    <name type="scientific">Paenibacillus gyeongsangnamensis</name>
    <dbReference type="NCBI Taxonomy" id="3388067"/>
    <lineage>
        <taxon>Bacteria</taxon>
        <taxon>Bacillati</taxon>
        <taxon>Bacillota</taxon>
        <taxon>Bacilli</taxon>
        <taxon>Bacillales</taxon>
        <taxon>Paenibacillaceae</taxon>
        <taxon>Paenibacillus</taxon>
    </lineage>
</organism>
<accession>A0ABT4Q8M2</accession>
<name>A0ABT4Q8M2_9BACL</name>
<dbReference type="Proteomes" id="UP001527882">
    <property type="component" value="Unassembled WGS sequence"/>
</dbReference>
<dbReference type="InterPro" id="IPR012334">
    <property type="entry name" value="Pectin_lyas_fold"/>
</dbReference>